<keyword evidence="9" id="KW-0378">Hydrolase</keyword>
<evidence type="ECO:0000256" key="2">
    <source>
        <dbReference type="ARBA" id="ARBA00001946"/>
    </source>
</evidence>
<dbReference type="PANTHER" id="PTHR10642">
    <property type="entry name" value="RIBONUCLEASE H1"/>
    <property type="match status" value="1"/>
</dbReference>
<dbReference type="InterPro" id="IPR022892">
    <property type="entry name" value="RNaseHI"/>
</dbReference>
<evidence type="ECO:0000313" key="12">
    <source>
        <dbReference type="EMBL" id="KKN95508.1"/>
    </source>
</evidence>
<evidence type="ECO:0000259" key="11">
    <source>
        <dbReference type="PROSITE" id="PS50879"/>
    </source>
</evidence>
<dbReference type="PANTHER" id="PTHR10642:SF26">
    <property type="entry name" value="RIBONUCLEASE H1"/>
    <property type="match status" value="1"/>
</dbReference>
<dbReference type="EC" id="3.1.26.4" evidence="5"/>
<organism evidence="12">
    <name type="scientific">marine sediment metagenome</name>
    <dbReference type="NCBI Taxonomy" id="412755"/>
    <lineage>
        <taxon>unclassified sequences</taxon>
        <taxon>metagenomes</taxon>
        <taxon>ecological metagenomes</taxon>
    </lineage>
</organism>
<dbReference type="CDD" id="cd09278">
    <property type="entry name" value="RNase_HI_prokaryote_like"/>
    <property type="match status" value="1"/>
</dbReference>
<dbReference type="HAMAP" id="MF_00042">
    <property type="entry name" value="RNase_H"/>
    <property type="match status" value="1"/>
</dbReference>
<dbReference type="NCBIfam" id="NF001236">
    <property type="entry name" value="PRK00203.1"/>
    <property type="match status" value="1"/>
</dbReference>
<comment type="caution">
    <text evidence="12">The sequence shown here is derived from an EMBL/GenBank/DDBJ whole genome shotgun (WGS) entry which is preliminary data.</text>
</comment>
<dbReference type="Pfam" id="PF00075">
    <property type="entry name" value="RNase_H"/>
    <property type="match status" value="1"/>
</dbReference>
<dbReference type="Gene3D" id="3.30.420.10">
    <property type="entry name" value="Ribonuclease H-like superfamily/Ribonuclease H"/>
    <property type="match status" value="1"/>
</dbReference>
<dbReference type="GO" id="GO:0043137">
    <property type="term" value="P:DNA replication, removal of RNA primer"/>
    <property type="evidence" value="ECO:0007669"/>
    <property type="project" value="TreeGrafter"/>
</dbReference>
<keyword evidence="10" id="KW-0460">Magnesium</keyword>
<dbReference type="InterPro" id="IPR012337">
    <property type="entry name" value="RNaseH-like_sf"/>
</dbReference>
<dbReference type="AlphaFoldDB" id="A0A0F9XTC4"/>
<gene>
    <name evidence="12" type="ORF">LCGC14_0177530</name>
</gene>
<evidence type="ECO:0000256" key="7">
    <source>
        <dbReference type="ARBA" id="ARBA00022723"/>
    </source>
</evidence>
<evidence type="ECO:0000256" key="8">
    <source>
        <dbReference type="ARBA" id="ARBA00022759"/>
    </source>
</evidence>
<sequence length="162" mass="17582">MATIMVYTDGACPNNGEVSAQGGYGALLINAQGKRLEIAGPLSGHHQTNNRAELTAAIQGLAALKQPSTVILTTDSQYVRKGCNEWLTKWKNNGWKTSSRKPVANDDLWRELDALLTTHTVEVRWVKGHSGQPENERADALATLGATGQSVRRYTRVKPATA</sequence>
<evidence type="ECO:0000256" key="9">
    <source>
        <dbReference type="ARBA" id="ARBA00022801"/>
    </source>
</evidence>
<proteinExistence type="inferred from homology"/>
<evidence type="ECO:0000256" key="10">
    <source>
        <dbReference type="ARBA" id="ARBA00022842"/>
    </source>
</evidence>
<evidence type="ECO:0000256" key="5">
    <source>
        <dbReference type="ARBA" id="ARBA00012180"/>
    </source>
</evidence>
<dbReference type="InterPro" id="IPR036397">
    <property type="entry name" value="RNaseH_sf"/>
</dbReference>
<comment type="catalytic activity">
    <reaction evidence="1">
        <text>Endonucleolytic cleavage to 5'-phosphomonoester.</text>
        <dbReference type="EC" id="3.1.26.4"/>
    </reaction>
</comment>
<dbReference type="InterPro" id="IPR002156">
    <property type="entry name" value="RNaseH_domain"/>
</dbReference>
<dbReference type="InterPro" id="IPR050092">
    <property type="entry name" value="RNase_H"/>
</dbReference>
<evidence type="ECO:0000256" key="6">
    <source>
        <dbReference type="ARBA" id="ARBA00022722"/>
    </source>
</evidence>
<feature type="domain" description="RNase H type-1" evidence="11">
    <location>
        <begin position="1"/>
        <end position="147"/>
    </location>
</feature>
<comment type="subunit">
    <text evidence="4">Monomer.</text>
</comment>
<keyword evidence="6" id="KW-0540">Nuclease</keyword>
<comment type="similarity">
    <text evidence="3">Belongs to the RNase H family.</text>
</comment>
<dbReference type="SUPFAM" id="SSF53098">
    <property type="entry name" value="Ribonuclease H-like"/>
    <property type="match status" value="1"/>
</dbReference>
<dbReference type="GO" id="GO:0004523">
    <property type="term" value="F:RNA-DNA hybrid ribonuclease activity"/>
    <property type="evidence" value="ECO:0007669"/>
    <property type="project" value="UniProtKB-EC"/>
</dbReference>
<protein>
    <recommendedName>
        <fullName evidence="5">ribonuclease H</fullName>
        <ecNumber evidence="5">3.1.26.4</ecNumber>
    </recommendedName>
</protein>
<evidence type="ECO:0000256" key="1">
    <source>
        <dbReference type="ARBA" id="ARBA00000077"/>
    </source>
</evidence>
<reference evidence="12" key="1">
    <citation type="journal article" date="2015" name="Nature">
        <title>Complex archaea that bridge the gap between prokaryotes and eukaryotes.</title>
        <authorList>
            <person name="Spang A."/>
            <person name="Saw J.H."/>
            <person name="Jorgensen S.L."/>
            <person name="Zaremba-Niedzwiedzka K."/>
            <person name="Martijn J."/>
            <person name="Lind A.E."/>
            <person name="van Eijk R."/>
            <person name="Schleper C."/>
            <person name="Guy L."/>
            <person name="Ettema T.J."/>
        </authorList>
    </citation>
    <scope>NUCLEOTIDE SEQUENCE</scope>
</reference>
<dbReference type="PROSITE" id="PS50879">
    <property type="entry name" value="RNASE_H_1"/>
    <property type="match status" value="1"/>
</dbReference>
<keyword evidence="7" id="KW-0479">Metal-binding</keyword>
<keyword evidence="8" id="KW-0255">Endonuclease</keyword>
<evidence type="ECO:0000256" key="3">
    <source>
        <dbReference type="ARBA" id="ARBA00005300"/>
    </source>
</evidence>
<dbReference type="GO" id="GO:0046872">
    <property type="term" value="F:metal ion binding"/>
    <property type="evidence" value="ECO:0007669"/>
    <property type="project" value="UniProtKB-KW"/>
</dbReference>
<name>A0A0F9XTC4_9ZZZZ</name>
<dbReference type="EMBL" id="LAZR01000070">
    <property type="protein sequence ID" value="KKN95508.1"/>
    <property type="molecule type" value="Genomic_DNA"/>
</dbReference>
<accession>A0A0F9XTC4</accession>
<dbReference type="GO" id="GO:0003676">
    <property type="term" value="F:nucleic acid binding"/>
    <property type="evidence" value="ECO:0007669"/>
    <property type="project" value="InterPro"/>
</dbReference>
<comment type="cofactor">
    <cofactor evidence="2">
        <name>Mg(2+)</name>
        <dbReference type="ChEBI" id="CHEBI:18420"/>
    </cofactor>
</comment>
<evidence type="ECO:0000256" key="4">
    <source>
        <dbReference type="ARBA" id="ARBA00011245"/>
    </source>
</evidence>